<reference evidence="5" key="1">
    <citation type="submission" date="2021-03" db="EMBL/GenBank/DDBJ databases">
        <authorList>
            <person name="Tagirdzhanova G."/>
        </authorList>
    </citation>
    <scope>NUCLEOTIDE SEQUENCE</scope>
</reference>
<accession>A0A8H3EVX3</accession>
<keyword evidence="3" id="KW-0949">S-adenosyl-L-methionine</keyword>
<dbReference type="GO" id="GO:0008171">
    <property type="term" value="F:O-methyltransferase activity"/>
    <property type="evidence" value="ECO:0007669"/>
    <property type="project" value="InterPro"/>
</dbReference>
<dbReference type="AlphaFoldDB" id="A0A8H3EVX3"/>
<dbReference type="PANTHER" id="PTHR43712">
    <property type="entry name" value="PUTATIVE (AFU_ORTHOLOGUE AFUA_4G14580)-RELATED"/>
    <property type="match status" value="1"/>
</dbReference>
<proteinExistence type="predicted"/>
<keyword evidence="1" id="KW-0489">Methyltransferase</keyword>
<dbReference type="InterPro" id="IPR016461">
    <property type="entry name" value="COMT-like"/>
</dbReference>
<dbReference type="InterPro" id="IPR001077">
    <property type="entry name" value="COMT_C"/>
</dbReference>
<evidence type="ECO:0000313" key="6">
    <source>
        <dbReference type="Proteomes" id="UP000664203"/>
    </source>
</evidence>
<dbReference type="Pfam" id="PF00891">
    <property type="entry name" value="Methyltransf_2"/>
    <property type="match status" value="1"/>
</dbReference>
<comment type="caution">
    <text evidence="5">The sequence shown here is derived from an EMBL/GenBank/DDBJ whole genome shotgun (WGS) entry which is preliminary data.</text>
</comment>
<evidence type="ECO:0000256" key="3">
    <source>
        <dbReference type="ARBA" id="ARBA00022691"/>
    </source>
</evidence>
<evidence type="ECO:0000256" key="2">
    <source>
        <dbReference type="ARBA" id="ARBA00022679"/>
    </source>
</evidence>
<keyword evidence="2" id="KW-0808">Transferase</keyword>
<dbReference type="InterPro" id="IPR029063">
    <property type="entry name" value="SAM-dependent_MTases_sf"/>
</dbReference>
<organism evidence="5 6">
    <name type="scientific">Alectoria fallacina</name>
    <dbReference type="NCBI Taxonomy" id="1903189"/>
    <lineage>
        <taxon>Eukaryota</taxon>
        <taxon>Fungi</taxon>
        <taxon>Dikarya</taxon>
        <taxon>Ascomycota</taxon>
        <taxon>Pezizomycotina</taxon>
        <taxon>Lecanoromycetes</taxon>
        <taxon>OSLEUM clade</taxon>
        <taxon>Lecanoromycetidae</taxon>
        <taxon>Lecanorales</taxon>
        <taxon>Lecanorineae</taxon>
        <taxon>Parmeliaceae</taxon>
        <taxon>Alectoria</taxon>
    </lineage>
</organism>
<sequence>MGASIAKNSAATASVSASTVTAKPNDSFIPIVDEIRNLAADDFNEDPVAHAKLLSKIHALQLASETPLETIYRIGHQSWQNAAIKVALDLGIFDVLVAREPRPVGGDELASIRGADVVLVALGLCAEVGVGLYVANAKTTIMTVPQGITSFQFWVDMAMPAAAQLPDYLRANSYQNPHDNKTTAFARAFGSEFWTWLKQNPRYSTTFNGFMASRREGRPSWFDIYPVEQELSGPEKENTVTLVEIGGNQGHDLVNLKAKYPNLQGAMVLQDLPDVVAKAKFNDANIVAMGHNFFDPQPIKHAHAYHFRAIFHDWSDADCVRILTRTARAMKAGFSKLLISEFVLADAETALFPASLDLQMMGLHAGMERSESQWRGLLREAGLEVVRVWRRAVVVGGECVVEARLR</sequence>
<evidence type="ECO:0000313" key="5">
    <source>
        <dbReference type="EMBL" id="CAF9913651.1"/>
    </source>
</evidence>
<dbReference type="EMBL" id="CAJPDR010000063">
    <property type="protein sequence ID" value="CAF9913651.1"/>
    <property type="molecule type" value="Genomic_DNA"/>
</dbReference>
<keyword evidence="6" id="KW-1185">Reference proteome</keyword>
<dbReference type="Proteomes" id="UP000664203">
    <property type="component" value="Unassembled WGS sequence"/>
</dbReference>
<dbReference type="SUPFAM" id="SSF53335">
    <property type="entry name" value="S-adenosyl-L-methionine-dependent methyltransferases"/>
    <property type="match status" value="1"/>
</dbReference>
<name>A0A8H3EVX3_9LECA</name>
<protein>
    <recommendedName>
        <fullName evidence="4">O-methyltransferase C-terminal domain-containing protein</fullName>
    </recommendedName>
</protein>
<dbReference type="PANTHER" id="PTHR43712:SF11">
    <property type="entry name" value="O-METHYLTRANSFERASE (AFU_ORTHOLOGUE AFUA_2G17820)-RELATED"/>
    <property type="match status" value="1"/>
</dbReference>
<gene>
    <name evidence="5" type="ORF">ALECFALPRED_008932</name>
</gene>
<feature type="domain" description="O-methyltransferase C-terminal" evidence="4">
    <location>
        <begin position="182"/>
        <end position="383"/>
    </location>
</feature>
<dbReference type="PROSITE" id="PS51683">
    <property type="entry name" value="SAM_OMT_II"/>
    <property type="match status" value="1"/>
</dbReference>
<evidence type="ECO:0000256" key="1">
    <source>
        <dbReference type="ARBA" id="ARBA00022603"/>
    </source>
</evidence>
<dbReference type="Gene3D" id="3.40.50.150">
    <property type="entry name" value="Vaccinia Virus protein VP39"/>
    <property type="match status" value="1"/>
</dbReference>
<evidence type="ECO:0000259" key="4">
    <source>
        <dbReference type="Pfam" id="PF00891"/>
    </source>
</evidence>
<dbReference type="GO" id="GO:0032259">
    <property type="term" value="P:methylation"/>
    <property type="evidence" value="ECO:0007669"/>
    <property type="project" value="UniProtKB-KW"/>
</dbReference>
<dbReference type="OrthoDB" id="3340390at2759"/>